<organism evidence="1 2">
    <name type="scientific">Krasilnikovia cinnamomea</name>
    <dbReference type="NCBI Taxonomy" id="349313"/>
    <lineage>
        <taxon>Bacteria</taxon>
        <taxon>Bacillati</taxon>
        <taxon>Actinomycetota</taxon>
        <taxon>Actinomycetes</taxon>
        <taxon>Micromonosporales</taxon>
        <taxon>Micromonosporaceae</taxon>
        <taxon>Krasilnikovia</taxon>
    </lineage>
</organism>
<evidence type="ECO:0000313" key="2">
    <source>
        <dbReference type="Proteomes" id="UP000292564"/>
    </source>
</evidence>
<keyword evidence="2" id="KW-1185">Reference proteome</keyword>
<dbReference type="OrthoDB" id="3298572at2"/>
<accession>A0A4Q7ZHA1</accession>
<gene>
    <name evidence="1" type="ORF">EV385_1932</name>
</gene>
<protein>
    <submittedName>
        <fullName evidence="1">Uncharacterized protein</fullName>
    </submittedName>
</protein>
<dbReference type="EMBL" id="SHKY01000001">
    <property type="protein sequence ID" value="RZU50167.1"/>
    <property type="molecule type" value="Genomic_DNA"/>
</dbReference>
<sequence length="87" mass="9139">MTPAGSSALQVALAVAFVIFTAYAAGRVHQWYRQGAERETAYREGYDQASHTLFHLATRALPAPGAEPSTADPDGGAVAGYGWARAS</sequence>
<reference evidence="1 2" key="1">
    <citation type="submission" date="2019-02" db="EMBL/GenBank/DDBJ databases">
        <title>Sequencing the genomes of 1000 actinobacteria strains.</title>
        <authorList>
            <person name="Klenk H.-P."/>
        </authorList>
    </citation>
    <scope>NUCLEOTIDE SEQUENCE [LARGE SCALE GENOMIC DNA]</scope>
    <source>
        <strain evidence="1 2">DSM 45162</strain>
    </source>
</reference>
<dbReference type="RefSeq" id="WP_130509136.1">
    <property type="nucleotide sequence ID" value="NZ_SHKY01000001.1"/>
</dbReference>
<dbReference type="Proteomes" id="UP000292564">
    <property type="component" value="Unassembled WGS sequence"/>
</dbReference>
<comment type="caution">
    <text evidence="1">The sequence shown here is derived from an EMBL/GenBank/DDBJ whole genome shotgun (WGS) entry which is preliminary data.</text>
</comment>
<dbReference type="AlphaFoldDB" id="A0A4Q7ZHA1"/>
<proteinExistence type="predicted"/>
<evidence type="ECO:0000313" key="1">
    <source>
        <dbReference type="EMBL" id="RZU50167.1"/>
    </source>
</evidence>
<name>A0A4Q7ZHA1_9ACTN</name>